<evidence type="ECO:0000256" key="1">
    <source>
        <dbReference type="SAM" id="Coils"/>
    </source>
</evidence>
<feature type="coiled-coil region" evidence="1">
    <location>
        <begin position="179"/>
        <end position="227"/>
    </location>
</feature>
<evidence type="ECO:0000313" key="3">
    <source>
        <dbReference type="Proteomes" id="UP001196980"/>
    </source>
</evidence>
<comment type="caution">
    <text evidence="2">The sequence shown here is derived from an EMBL/GenBank/DDBJ whole genome shotgun (WGS) entry which is preliminary data.</text>
</comment>
<dbReference type="RefSeq" id="WP_218253263.1">
    <property type="nucleotide sequence ID" value="NZ_JABXWD010000304.1"/>
</dbReference>
<proteinExistence type="predicted"/>
<evidence type="ECO:0000313" key="2">
    <source>
        <dbReference type="EMBL" id="MBV6342648.1"/>
    </source>
</evidence>
<organism evidence="2 3">
    <name type="scientific">Candidatus Magnetobacterium casense</name>
    <dbReference type="NCBI Taxonomy" id="1455061"/>
    <lineage>
        <taxon>Bacteria</taxon>
        <taxon>Pseudomonadati</taxon>
        <taxon>Nitrospirota</taxon>
        <taxon>Thermodesulfovibrionia</taxon>
        <taxon>Thermodesulfovibrionales</taxon>
        <taxon>Candidatus Magnetobacteriaceae</taxon>
        <taxon>Candidatus Magnetobacterium</taxon>
    </lineage>
</organism>
<accession>A0ABS6S2K3</accession>
<evidence type="ECO:0008006" key="4">
    <source>
        <dbReference type="Google" id="ProtNLM"/>
    </source>
</evidence>
<reference evidence="2 3" key="1">
    <citation type="journal article" date="2020" name="J Geophys Res Biogeosci">
        <title>Magnetotaxis as an Adaptation to Enable Bacterial Shuttling of Microbial Sulfur and Sulfur Cycling Across Aquatic Oxic#Anoxic Interfaces.</title>
        <authorList>
            <person name="Li J."/>
            <person name="Liu P."/>
            <person name="Wang J."/>
            <person name="Roberts A.P."/>
            <person name="Pan Y."/>
        </authorList>
    </citation>
    <scope>NUCLEOTIDE SEQUENCE [LARGE SCALE GENOMIC DNA]</scope>
    <source>
        <strain evidence="2 3">MYR-1_YQ</strain>
    </source>
</reference>
<name>A0ABS6S2K3_9BACT</name>
<gene>
    <name evidence="2" type="ORF">HWQ67_13755</name>
</gene>
<protein>
    <recommendedName>
        <fullName evidence="4">Magnetosome protein Mad25</fullName>
    </recommendedName>
</protein>
<sequence>MSDDIYREKETTMPKSDEEGYSAMERTLCSLGEQLEQSRRDISELKGKYAELHDIIQGHIGTKATVEVPSVEPPYLFEGDYHGFNIIYYDRKYYAIAQDIGAVDFTRDDLSVFVSQFRCFISRSSVEVKGLVERYTILKRNIEERDSVIIALRKELADSEKNFTIEQQQKAISERDTNINSLRAMALEKDQLIENLQKDATEKYLLIVEQQKALAQKDAAIEGLQRQLNTSPSP</sequence>
<keyword evidence="3" id="KW-1185">Reference proteome</keyword>
<keyword evidence="1" id="KW-0175">Coiled coil</keyword>
<dbReference type="EMBL" id="JABXWD010000304">
    <property type="protein sequence ID" value="MBV6342648.1"/>
    <property type="molecule type" value="Genomic_DNA"/>
</dbReference>
<dbReference type="Proteomes" id="UP001196980">
    <property type="component" value="Unassembled WGS sequence"/>
</dbReference>